<dbReference type="FunFam" id="3.40.50.720:FF:000203">
    <property type="entry name" value="D-3-phosphoglycerate dehydrogenase (SerA)"/>
    <property type="match status" value="1"/>
</dbReference>
<evidence type="ECO:0000256" key="4">
    <source>
        <dbReference type="RuleBase" id="RU003719"/>
    </source>
</evidence>
<dbReference type="Pfam" id="PF02826">
    <property type="entry name" value="2-Hacid_dh_C"/>
    <property type="match status" value="1"/>
</dbReference>
<dbReference type="Proteomes" id="UP000664914">
    <property type="component" value="Chromosome"/>
</dbReference>
<gene>
    <name evidence="7" type="ORF">HRJ34_10855</name>
</gene>
<evidence type="ECO:0000259" key="6">
    <source>
        <dbReference type="Pfam" id="PF02826"/>
    </source>
</evidence>
<feature type="domain" description="D-isomer specific 2-hydroxyacid dehydrogenase NAD-binding" evidence="6">
    <location>
        <begin position="111"/>
        <end position="285"/>
    </location>
</feature>
<dbReference type="SUPFAM" id="SSF52283">
    <property type="entry name" value="Formate/glycerate dehydrogenase catalytic domain-like"/>
    <property type="match status" value="1"/>
</dbReference>
<evidence type="ECO:0000259" key="5">
    <source>
        <dbReference type="Pfam" id="PF00389"/>
    </source>
</evidence>
<dbReference type="InterPro" id="IPR029753">
    <property type="entry name" value="D-isomer_DH_CS"/>
</dbReference>
<feature type="domain" description="D-isomer specific 2-hydroxyacid dehydrogenase catalytic" evidence="5">
    <location>
        <begin position="47"/>
        <end position="316"/>
    </location>
</feature>
<dbReference type="Pfam" id="PF00389">
    <property type="entry name" value="2-Hacid_dh"/>
    <property type="match status" value="1"/>
</dbReference>
<protein>
    <submittedName>
        <fullName evidence="7">D-glycerate dehydrogenase</fullName>
    </submittedName>
</protein>
<dbReference type="PROSITE" id="PS00671">
    <property type="entry name" value="D_2_HYDROXYACID_DH_3"/>
    <property type="match status" value="1"/>
</dbReference>
<dbReference type="PANTHER" id="PTHR10996">
    <property type="entry name" value="2-HYDROXYACID DEHYDROGENASE-RELATED"/>
    <property type="match status" value="1"/>
</dbReference>
<evidence type="ECO:0000256" key="2">
    <source>
        <dbReference type="ARBA" id="ARBA00023002"/>
    </source>
</evidence>
<dbReference type="InterPro" id="IPR036291">
    <property type="entry name" value="NAD(P)-bd_dom_sf"/>
</dbReference>
<name>A0A975HFV7_9SPHN</name>
<dbReference type="Gene3D" id="3.40.50.720">
    <property type="entry name" value="NAD(P)-binding Rossmann-like Domain"/>
    <property type="match status" value="2"/>
</dbReference>
<dbReference type="InterPro" id="IPR006139">
    <property type="entry name" value="D-isomer_2_OHA_DH_cat_dom"/>
</dbReference>
<dbReference type="AlphaFoldDB" id="A0A975HFV7"/>
<evidence type="ECO:0000313" key="8">
    <source>
        <dbReference type="Proteomes" id="UP000664914"/>
    </source>
</evidence>
<dbReference type="GO" id="GO:0051287">
    <property type="term" value="F:NAD binding"/>
    <property type="evidence" value="ECO:0007669"/>
    <property type="project" value="InterPro"/>
</dbReference>
<sequence>MNDAPDQSSPVRIASLVPLAPIARAEFARRFIIEDAEPASLGTLCPDVLLLSPAVRVDAAFLAGLPASVGALATYSVGLDHIDLDAVRARGLPMFNTPGILSNAVADQAMLLLLAATRRMAEATALLREGRWTDLWSSHILGVELAGRTLGIYGLGDIGRRVARRATAFGMRLVYHNRRRAVDEAGATFAATAEEFLASADILLLAAPSTGETRNFLNRERLALARDGLVVVNIGRGDLIDDDALLEALESGKVRAAGLDVFRNEPQIDPRFLARPDVVATPHIGSATEEARRGMATVLCDAIEAWRRGERPANRIA</sequence>
<dbReference type="CDD" id="cd05301">
    <property type="entry name" value="GDH"/>
    <property type="match status" value="1"/>
</dbReference>
<keyword evidence="3" id="KW-0520">NAD</keyword>
<proteinExistence type="inferred from homology"/>
<keyword evidence="2 4" id="KW-0560">Oxidoreductase</keyword>
<evidence type="ECO:0000313" key="7">
    <source>
        <dbReference type="EMBL" id="QTH23956.1"/>
    </source>
</evidence>
<comment type="similarity">
    <text evidence="1 4">Belongs to the D-isomer specific 2-hydroxyacid dehydrogenase family.</text>
</comment>
<reference evidence="7" key="2">
    <citation type="submission" date="2021-04" db="EMBL/GenBank/DDBJ databases">
        <title>Isolation and genomic analysis of the ibuprofen-degrading bacterium Sphingomonas strain MPO218.</title>
        <authorList>
            <person name="Aulestia M."/>
            <person name="Flores A."/>
            <person name="Mangas E.L."/>
            <person name="Perez-Pulido A.J."/>
            <person name="Santero E."/>
            <person name="Camacho E.M."/>
        </authorList>
    </citation>
    <scope>NUCLEOTIDE SEQUENCE</scope>
    <source>
        <strain evidence="7">MPO218</strain>
    </source>
</reference>
<dbReference type="GO" id="GO:0005829">
    <property type="term" value="C:cytosol"/>
    <property type="evidence" value="ECO:0007669"/>
    <property type="project" value="TreeGrafter"/>
</dbReference>
<organism evidence="7 8">
    <name type="scientific">Rhizorhabdus wittichii</name>
    <dbReference type="NCBI Taxonomy" id="160791"/>
    <lineage>
        <taxon>Bacteria</taxon>
        <taxon>Pseudomonadati</taxon>
        <taxon>Pseudomonadota</taxon>
        <taxon>Alphaproteobacteria</taxon>
        <taxon>Sphingomonadales</taxon>
        <taxon>Sphingomonadaceae</taxon>
        <taxon>Rhizorhabdus</taxon>
    </lineage>
</organism>
<dbReference type="GO" id="GO:0016618">
    <property type="term" value="F:hydroxypyruvate reductase [NAD(P)H] activity"/>
    <property type="evidence" value="ECO:0007669"/>
    <property type="project" value="TreeGrafter"/>
</dbReference>
<dbReference type="PANTHER" id="PTHR10996:SF283">
    <property type="entry name" value="GLYOXYLATE_HYDROXYPYRUVATE REDUCTASE B"/>
    <property type="match status" value="1"/>
</dbReference>
<dbReference type="InterPro" id="IPR006140">
    <property type="entry name" value="D-isomer_DH_NAD-bd"/>
</dbReference>
<dbReference type="InterPro" id="IPR050223">
    <property type="entry name" value="D-isomer_2-hydroxyacid_DH"/>
</dbReference>
<evidence type="ECO:0000256" key="3">
    <source>
        <dbReference type="ARBA" id="ARBA00023027"/>
    </source>
</evidence>
<dbReference type="SUPFAM" id="SSF51735">
    <property type="entry name" value="NAD(P)-binding Rossmann-fold domains"/>
    <property type="match status" value="1"/>
</dbReference>
<reference evidence="7" key="1">
    <citation type="submission" date="2020-07" db="EMBL/GenBank/DDBJ databases">
        <authorList>
            <person name="Camacho E."/>
        </authorList>
    </citation>
    <scope>NUCLEOTIDE SEQUENCE</scope>
    <source>
        <strain evidence="7">MPO218</strain>
    </source>
</reference>
<dbReference type="EMBL" id="CP059319">
    <property type="protein sequence ID" value="QTH23956.1"/>
    <property type="molecule type" value="Genomic_DNA"/>
</dbReference>
<dbReference type="GO" id="GO:0030267">
    <property type="term" value="F:glyoxylate reductase (NADPH) activity"/>
    <property type="evidence" value="ECO:0007669"/>
    <property type="project" value="TreeGrafter"/>
</dbReference>
<evidence type="ECO:0000256" key="1">
    <source>
        <dbReference type="ARBA" id="ARBA00005854"/>
    </source>
</evidence>
<accession>A0A975HFV7</accession>